<reference evidence="8 11" key="1">
    <citation type="journal article" date="2005" name="Nature">
        <title>Genome sequence, comparative analysis and haplotype structure of the domestic dog.</title>
        <authorList>
            <consortium name="Broad Sequencing Platform"/>
            <person name="Lindblad-Toh K."/>
            <person name="Wade C.M."/>
            <person name="Mikkelsen T.S."/>
            <person name="Karlsson E.K."/>
            <person name="Jaffe D.B."/>
            <person name="Kamal M."/>
            <person name="Clamp M."/>
            <person name="Chang J.L."/>
            <person name="Kulbokas E.J. III"/>
            <person name="Zody M.C."/>
            <person name="Mauceli E."/>
            <person name="Xie X."/>
            <person name="Breen M."/>
            <person name="Wayne R.K."/>
            <person name="Ostrander E.A."/>
            <person name="Ponting C.P."/>
            <person name="Galibert F."/>
            <person name="Smith D.R."/>
            <person name="DeJong P.J."/>
            <person name="Kirkness E."/>
            <person name="Alvarez P."/>
            <person name="Biagi T."/>
            <person name="Brockman W."/>
            <person name="Butler J."/>
            <person name="Chin C.W."/>
            <person name="Cook A."/>
            <person name="Cuff J."/>
            <person name="Daly M.J."/>
            <person name="DeCaprio D."/>
            <person name="Gnerre S."/>
            <person name="Grabherr M."/>
            <person name="Kellis M."/>
            <person name="Kleber M."/>
            <person name="Bardeleben C."/>
            <person name="Goodstadt L."/>
            <person name="Heger A."/>
            <person name="Hitte C."/>
            <person name="Kim L."/>
            <person name="Koepfli K.P."/>
            <person name="Parker H.G."/>
            <person name="Pollinger J.P."/>
            <person name="Searle S.M."/>
            <person name="Sutter N.B."/>
            <person name="Thomas R."/>
            <person name="Webber C."/>
            <person name="Baldwin J."/>
            <person name="Abebe A."/>
            <person name="Abouelleil A."/>
            <person name="Aftuck L."/>
            <person name="Ait-Zahra M."/>
            <person name="Aldredge T."/>
            <person name="Allen N."/>
            <person name="An P."/>
            <person name="Anderson S."/>
            <person name="Antoine C."/>
            <person name="Arachchi H."/>
            <person name="Aslam A."/>
            <person name="Ayotte L."/>
            <person name="Bachantsang P."/>
            <person name="Barry A."/>
            <person name="Bayul T."/>
            <person name="Benamara M."/>
            <person name="Berlin A."/>
            <person name="Bessette D."/>
            <person name="Blitshteyn B."/>
            <person name="Bloom T."/>
            <person name="Blye J."/>
            <person name="Boguslavskiy L."/>
            <person name="Bonnet C."/>
            <person name="Boukhgalter B."/>
            <person name="Brown A."/>
            <person name="Cahill P."/>
            <person name="Calixte N."/>
            <person name="Camarata J."/>
            <person name="Cheshatsang Y."/>
            <person name="Chu J."/>
            <person name="Citroen M."/>
            <person name="Collymore A."/>
            <person name="Cooke P."/>
            <person name="Dawoe T."/>
            <person name="Daza R."/>
            <person name="Decktor K."/>
            <person name="DeGray S."/>
            <person name="Dhargay N."/>
            <person name="Dooley K."/>
            <person name="Dooley K."/>
            <person name="Dorje P."/>
            <person name="Dorjee K."/>
            <person name="Dorris L."/>
            <person name="Duffey N."/>
            <person name="Dupes A."/>
            <person name="Egbiremolen O."/>
            <person name="Elong R."/>
            <person name="Falk J."/>
            <person name="Farina A."/>
            <person name="Faro S."/>
            <person name="Ferguson D."/>
            <person name="Ferreira P."/>
            <person name="Fisher S."/>
            <person name="FitzGerald M."/>
            <person name="Foley K."/>
            <person name="Foley C."/>
            <person name="Franke A."/>
            <person name="Friedrich D."/>
            <person name="Gage D."/>
            <person name="Garber M."/>
            <person name="Gearin G."/>
            <person name="Giannoukos G."/>
            <person name="Goode T."/>
            <person name="Goyette A."/>
            <person name="Graham J."/>
            <person name="Grandbois E."/>
            <person name="Gyaltsen K."/>
            <person name="Hafez N."/>
            <person name="Hagopian D."/>
            <person name="Hagos B."/>
            <person name="Hall J."/>
            <person name="Healy C."/>
            <person name="Hegarty R."/>
            <person name="Honan T."/>
            <person name="Horn A."/>
            <person name="Houde N."/>
            <person name="Hughes L."/>
            <person name="Hunnicutt L."/>
            <person name="Husby M."/>
            <person name="Jester B."/>
            <person name="Jones C."/>
            <person name="Kamat A."/>
            <person name="Kanga B."/>
            <person name="Kells C."/>
            <person name="Khazanovich D."/>
            <person name="Kieu A.C."/>
            <person name="Kisner P."/>
            <person name="Kumar M."/>
            <person name="Lance K."/>
            <person name="Landers T."/>
            <person name="Lara M."/>
            <person name="Lee W."/>
            <person name="Leger J.P."/>
            <person name="Lennon N."/>
            <person name="Leuper L."/>
            <person name="LeVine S."/>
            <person name="Liu J."/>
            <person name="Liu X."/>
            <person name="Lokyitsang Y."/>
            <person name="Lokyitsang T."/>
            <person name="Lui A."/>
            <person name="Macdonald J."/>
            <person name="Major J."/>
            <person name="Marabella R."/>
            <person name="Maru K."/>
            <person name="Matthews C."/>
            <person name="McDonough S."/>
            <person name="Mehta T."/>
            <person name="Meldrim J."/>
            <person name="Melnikov A."/>
            <person name="Meneus L."/>
            <person name="Mihalev A."/>
            <person name="Mihova T."/>
            <person name="Miller K."/>
            <person name="Mittelman R."/>
            <person name="Mlenga V."/>
            <person name="Mulrain L."/>
            <person name="Munson G."/>
            <person name="Navidi A."/>
            <person name="Naylor J."/>
            <person name="Nguyen T."/>
            <person name="Nguyen N."/>
            <person name="Nguyen C."/>
            <person name="Nguyen T."/>
            <person name="Nicol R."/>
            <person name="Norbu N."/>
            <person name="Norbu C."/>
            <person name="Novod N."/>
            <person name="Nyima T."/>
            <person name="Olandt P."/>
            <person name="O'Neill B."/>
            <person name="O'Neill K."/>
            <person name="Osman S."/>
            <person name="Oyono L."/>
            <person name="Patti C."/>
            <person name="Perrin D."/>
            <person name="Phunkhang P."/>
            <person name="Pierre F."/>
            <person name="Priest M."/>
            <person name="Rachupka A."/>
            <person name="Raghuraman S."/>
            <person name="Rameau R."/>
            <person name="Ray V."/>
            <person name="Raymond C."/>
            <person name="Rege F."/>
            <person name="Rise C."/>
            <person name="Rogers J."/>
            <person name="Rogov P."/>
            <person name="Sahalie J."/>
            <person name="Settipalli S."/>
            <person name="Sharpe T."/>
            <person name="Shea T."/>
            <person name="Sheehan M."/>
            <person name="Sherpa N."/>
            <person name="Shi J."/>
            <person name="Shih D."/>
            <person name="Sloan J."/>
            <person name="Smith C."/>
            <person name="Sparrow T."/>
            <person name="Stalker J."/>
            <person name="Stange-Thomann N."/>
            <person name="Stavropoulos S."/>
            <person name="Stone C."/>
            <person name="Stone S."/>
            <person name="Sykes S."/>
            <person name="Tchuinga P."/>
            <person name="Tenzing P."/>
            <person name="Tesfaye S."/>
            <person name="Thoulutsang D."/>
            <person name="Thoulutsang Y."/>
            <person name="Topham K."/>
            <person name="Topping I."/>
            <person name="Tsamla T."/>
            <person name="Vassiliev H."/>
            <person name="Venkataraman V."/>
            <person name="Vo A."/>
            <person name="Wangchuk T."/>
            <person name="Wangdi T."/>
            <person name="Weiand M."/>
            <person name="Wilkinson J."/>
            <person name="Wilson A."/>
            <person name="Yadav S."/>
            <person name="Yang S."/>
            <person name="Yang X."/>
            <person name="Young G."/>
            <person name="Yu Q."/>
            <person name="Zainoun J."/>
            <person name="Zembek L."/>
            <person name="Zimmer A."/>
            <person name="Lander E.S."/>
        </authorList>
    </citation>
    <scope>NUCLEOTIDE SEQUENCE [LARGE SCALE GENOMIC DNA]</scope>
    <source>
        <strain evidence="8">Boxer</strain>
    </source>
</reference>
<dbReference type="GO" id="GO:0003723">
    <property type="term" value="F:RNA binding"/>
    <property type="evidence" value="ECO:0007669"/>
    <property type="project" value="InterPro"/>
</dbReference>
<organism evidence="9 12">
    <name type="scientific">Canis lupus familiaris</name>
    <name type="common">Dog</name>
    <name type="synonym">Canis familiaris</name>
    <dbReference type="NCBI Taxonomy" id="9615"/>
    <lineage>
        <taxon>Eukaryota</taxon>
        <taxon>Metazoa</taxon>
        <taxon>Chordata</taxon>
        <taxon>Craniata</taxon>
        <taxon>Vertebrata</taxon>
        <taxon>Euteleostomi</taxon>
        <taxon>Mammalia</taxon>
        <taxon>Eutheria</taxon>
        <taxon>Laurasiatheria</taxon>
        <taxon>Carnivora</taxon>
        <taxon>Caniformia</taxon>
        <taxon>Canidae</taxon>
        <taxon>Canis</taxon>
    </lineage>
</organism>
<evidence type="ECO:0000256" key="2">
    <source>
        <dbReference type="ARBA" id="ARBA00004496"/>
    </source>
</evidence>
<sequence>MADNNRGSHFTSITCLLPDQVIILKMERMSQVPLIVDILNSGDFAEITIFSQPYIQNQVKSIPPSLAWWHQEHCTGDMEKQAPCREPNVGLDPGSPGSHPRPQAAPNRCATRAAPAFRSLRK</sequence>
<dbReference type="GO" id="GO:0005634">
    <property type="term" value="C:nucleus"/>
    <property type="evidence" value="ECO:0007669"/>
    <property type="project" value="UniProtKB-SubCell"/>
</dbReference>
<evidence type="ECO:0000256" key="5">
    <source>
        <dbReference type="ARBA" id="ARBA00023242"/>
    </source>
</evidence>
<feature type="domain" description="KH-like RNA-binding" evidence="7">
    <location>
        <begin position="18"/>
        <end position="73"/>
    </location>
</feature>
<name>A0A8C0RFE7_CANLF</name>
<dbReference type="Ensembl" id="ENSCAFT00000093196.2">
    <property type="protein sequence ID" value="ENSCAFP00000054102.1"/>
    <property type="gene ID" value="ENSCAFG00000043778.2"/>
</dbReference>
<dbReference type="Ensembl" id="ENSCAFT00030015018.1">
    <property type="protein sequence ID" value="ENSCAFP00030013095.1"/>
    <property type="gene ID" value="ENSCAFG00030008175.1"/>
</dbReference>
<dbReference type="InterPro" id="IPR031952">
    <property type="entry name" value="MOEP19_KH-like"/>
</dbReference>
<comment type="similarity">
    <text evidence="3">Belongs to the KHDC1 family.</text>
</comment>
<accession>A0A8C0RFE7</accession>
<dbReference type="PANTHER" id="PTHR19447:SF14">
    <property type="entry name" value="OOCYTE-EXPRESSED PROTEIN HOMOLOG"/>
    <property type="match status" value="1"/>
</dbReference>
<dbReference type="Proteomes" id="UP000694542">
    <property type="component" value="Chromosome 11"/>
</dbReference>
<evidence type="ECO:0000256" key="4">
    <source>
        <dbReference type="ARBA" id="ARBA00022490"/>
    </source>
</evidence>
<dbReference type="InterPro" id="IPR036612">
    <property type="entry name" value="KH_dom_type_1_sf"/>
</dbReference>
<dbReference type="Gene3D" id="3.30.1370.10">
    <property type="entry name" value="K Homology domain, type 1"/>
    <property type="match status" value="1"/>
</dbReference>
<protein>
    <recommendedName>
        <fullName evidence="7">KH-like RNA-binding domain-containing protein</fullName>
    </recommendedName>
</protein>
<evidence type="ECO:0000256" key="3">
    <source>
        <dbReference type="ARBA" id="ARBA00009081"/>
    </source>
</evidence>
<evidence type="ECO:0000313" key="12">
    <source>
        <dbReference type="Proteomes" id="UP000694429"/>
    </source>
</evidence>
<feature type="region of interest" description="Disordered" evidence="6">
    <location>
        <begin position="79"/>
        <end position="122"/>
    </location>
</feature>
<dbReference type="PANTHER" id="PTHR19447">
    <property type="entry name" value="OOCYTE-EXPRESSED PROTEIN HOMOLOG-RELATED"/>
    <property type="match status" value="1"/>
</dbReference>
<keyword evidence="4" id="KW-0963">Cytoplasm</keyword>
<dbReference type="Proteomes" id="UP000694429">
    <property type="component" value="Chromosome 11"/>
</dbReference>
<dbReference type="AlphaFoldDB" id="A0A8C0RFE7"/>
<evidence type="ECO:0000313" key="10">
    <source>
        <dbReference type="Ensembl" id="ENSCAFP00040022027.1"/>
    </source>
</evidence>
<dbReference type="InterPro" id="IPR051778">
    <property type="entry name" value="KHDC1"/>
</dbReference>
<dbReference type="Proteomes" id="UP000002254">
    <property type="component" value="Chromosome 11"/>
</dbReference>
<evidence type="ECO:0000313" key="8">
    <source>
        <dbReference type="Ensembl" id="ENSCAFP00000054102.1"/>
    </source>
</evidence>
<dbReference type="Ensembl" id="ENSCAFT00040025342.1">
    <property type="protein sequence ID" value="ENSCAFP00040022027.1"/>
    <property type="gene ID" value="ENSCAFG00040013714.1"/>
</dbReference>
<proteinExistence type="inferred from homology"/>
<evidence type="ECO:0000256" key="6">
    <source>
        <dbReference type="SAM" id="MobiDB-lite"/>
    </source>
</evidence>
<reference evidence="10" key="2">
    <citation type="submission" date="2018-10" db="EMBL/GenBank/DDBJ databases">
        <title>De novo assembly of a Great Dane genome.</title>
        <authorList>
            <person name="Kidd J.M."/>
            <person name="Pendleton A.L."/>
            <person name="Shen F."/>
            <person name="Emery S."/>
        </authorList>
    </citation>
    <scope>NUCLEOTIDE SEQUENCE [LARGE SCALE GENOMIC DNA]</scope>
    <source>
        <strain evidence="10">Great Dane</strain>
    </source>
</reference>
<reference evidence="9" key="4">
    <citation type="submission" date="2025-05" db="UniProtKB">
        <authorList>
            <consortium name="Ensembl"/>
        </authorList>
    </citation>
    <scope>IDENTIFICATION</scope>
</reference>
<reference evidence="9" key="3">
    <citation type="submission" date="2019-03" db="EMBL/GenBank/DDBJ databases">
        <authorList>
            <person name="Warren W.C."/>
            <person name="Johnson G.S."/>
        </authorList>
    </citation>
    <scope>NUCLEOTIDE SEQUENCE [LARGE SCALE GENOMIC DNA]</scope>
    <source>
        <strain evidence="9">Basenji</strain>
    </source>
</reference>
<evidence type="ECO:0000313" key="9">
    <source>
        <dbReference type="Ensembl" id="ENSCAFP00030013095.1"/>
    </source>
</evidence>
<evidence type="ECO:0000256" key="1">
    <source>
        <dbReference type="ARBA" id="ARBA00004123"/>
    </source>
</evidence>
<keyword evidence="5" id="KW-0539">Nucleus</keyword>
<dbReference type="GO" id="GO:0005737">
    <property type="term" value="C:cytoplasm"/>
    <property type="evidence" value="ECO:0007669"/>
    <property type="project" value="UniProtKB-SubCell"/>
</dbReference>
<evidence type="ECO:0000259" key="7">
    <source>
        <dbReference type="Pfam" id="PF16005"/>
    </source>
</evidence>
<dbReference type="Pfam" id="PF16005">
    <property type="entry name" value="MOEP19"/>
    <property type="match status" value="1"/>
</dbReference>
<comment type="subcellular location">
    <subcellularLocation>
        <location evidence="2">Cytoplasm</location>
    </subcellularLocation>
    <subcellularLocation>
        <location evidence="1">Nucleus</location>
    </subcellularLocation>
</comment>
<evidence type="ECO:0000313" key="11">
    <source>
        <dbReference type="Proteomes" id="UP000002254"/>
    </source>
</evidence>